<name>A0ABV7L490_9PROT</name>
<evidence type="ECO:0000313" key="2">
    <source>
        <dbReference type="EMBL" id="MFC3229176.1"/>
    </source>
</evidence>
<evidence type="ECO:0000256" key="1">
    <source>
        <dbReference type="SAM" id="Phobius"/>
    </source>
</evidence>
<comment type="caution">
    <text evidence="2">The sequence shown here is derived from an EMBL/GenBank/DDBJ whole genome shotgun (WGS) entry which is preliminary data.</text>
</comment>
<accession>A0ABV7L490</accession>
<keyword evidence="3" id="KW-1185">Reference proteome</keyword>
<feature type="transmembrane region" description="Helical" evidence="1">
    <location>
        <begin position="72"/>
        <end position="95"/>
    </location>
</feature>
<dbReference type="Proteomes" id="UP001595528">
    <property type="component" value="Unassembled WGS sequence"/>
</dbReference>
<feature type="transmembrane region" description="Helical" evidence="1">
    <location>
        <begin position="48"/>
        <end position="66"/>
    </location>
</feature>
<keyword evidence="1" id="KW-0472">Membrane</keyword>
<dbReference type="InterPro" id="IPR021484">
    <property type="entry name" value="DUF3137"/>
</dbReference>
<proteinExistence type="predicted"/>
<dbReference type="Pfam" id="PF11335">
    <property type="entry name" value="DUF3137"/>
    <property type="match status" value="1"/>
</dbReference>
<keyword evidence="1" id="KW-1133">Transmembrane helix</keyword>
<protein>
    <submittedName>
        <fullName evidence="2">DUF3137 domain-containing protein</fullName>
    </submittedName>
</protein>
<dbReference type="EMBL" id="JBHRTR010000031">
    <property type="protein sequence ID" value="MFC3229176.1"/>
    <property type="molecule type" value="Genomic_DNA"/>
</dbReference>
<gene>
    <name evidence="2" type="ORF">ACFOGJ_18160</name>
</gene>
<reference evidence="3" key="1">
    <citation type="journal article" date="2019" name="Int. J. Syst. Evol. Microbiol.">
        <title>The Global Catalogue of Microorganisms (GCM) 10K type strain sequencing project: providing services to taxonomists for standard genome sequencing and annotation.</title>
        <authorList>
            <consortium name="The Broad Institute Genomics Platform"/>
            <consortium name="The Broad Institute Genome Sequencing Center for Infectious Disease"/>
            <person name="Wu L."/>
            <person name="Ma J."/>
        </authorList>
    </citation>
    <scope>NUCLEOTIDE SEQUENCE [LARGE SCALE GENOMIC DNA]</scope>
    <source>
        <strain evidence="3">KCTC 42964</strain>
    </source>
</reference>
<organism evidence="2 3">
    <name type="scientific">Marinibaculum pumilum</name>
    <dbReference type="NCBI Taxonomy" id="1766165"/>
    <lineage>
        <taxon>Bacteria</taxon>
        <taxon>Pseudomonadati</taxon>
        <taxon>Pseudomonadota</taxon>
        <taxon>Alphaproteobacteria</taxon>
        <taxon>Rhodospirillales</taxon>
        <taxon>Rhodospirillaceae</taxon>
        <taxon>Marinibaculum</taxon>
    </lineage>
</organism>
<sequence>MLSAVHIKEDRPWLEGANAFVAERLQPLIEREQADYPGRIIVDHRAEYWKVFAAFIGGIALFFLLASGGGKALLLAFILLPLMIIALIVVGRWVWARRRKREKVENRARAREKRILACIADFLGFDFEAAPAPESYAALEFDMKMLKLFQDKGSGYRRFWTDRLVLRAGPARLEIFDMIYGPLPMRTPVTPFQGLAISMPLQSRHVDCDLVGIGRAELPGGLRLQVHDEYLGDLSPAFQPVRLESNAFLSRYDIFATDQVMARYLLTPSLMEALDHAAHLFDAPVAHLLFRGDRLLLLLQTRSDPLEFGDGTRLDSGIAVQAAFRELSAILDLSVIFARETAAPMR</sequence>
<keyword evidence="1" id="KW-0812">Transmembrane</keyword>
<dbReference type="RefSeq" id="WP_379903133.1">
    <property type="nucleotide sequence ID" value="NZ_JBHRTR010000031.1"/>
</dbReference>
<evidence type="ECO:0000313" key="3">
    <source>
        <dbReference type="Proteomes" id="UP001595528"/>
    </source>
</evidence>